<dbReference type="PANTHER" id="PTHR31170:SF25">
    <property type="entry name" value="BNAA09G04570D PROTEIN"/>
    <property type="match status" value="1"/>
</dbReference>
<sequence>MADETASLIVSVDKRLNSMSSIARCDPYLFKVPSPLRRVNEKAYEPEMIAIGPYHRDRDYLQAMTEHKWWYLHQLLQRLNEDSAASYIEALSELEEKARLCYAEPITLDKDMFVQMLLLDGCFVVELIRKMTDRKLVGAHDPIFKFQMILDSVKRDLLLLENQLPFFILKTLFDMTLMPNQESNFIELIFKFFRVFPGSGYKREDQHSLQNIQHLLGLMHDNWLPSPKGMEAYKNTGERETQSSRCLILWPANCGRKRQNEKDDDTRSHMRCATELKEAGIKFKRAEGCSLFDIKFENGTLLIPKLTIEDRTESVLRNLIAYEQFSKVGDDPHHVINYTMLMDCLINTEKDVELLSRRRIIDNWLGDDAVIATLFNKLLDNVRLCNEKSYYADTYEQVNKHCSKRCNLWMAKLRHDYFYSPWALISFLAALLLLSLTLIQTLYSLLSYYKKSQ</sequence>
<reference evidence="2" key="1">
    <citation type="submission" date="2018-02" db="EMBL/GenBank/DDBJ databases">
        <title>Rhizophora mucronata_Transcriptome.</title>
        <authorList>
            <person name="Meera S.P."/>
            <person name="Sreeshan A."/>
            <person name="Augustine A."/>
        </authorList>
    </citation>
    <scope>NUCLEOTIDE SEQUENCE</scope>
    <source>
        <tissue evidence="2">Leaf</tissue>
    </source>
</reference>
<dbReference type="AlphaFoldDB" id="A0A2P2MPH9"/>
<dbReference type="EMBL" id="GGEC01051667">
    <property type="protein sequence ID" value="MBX32151.1"/>
    <property type="molecule type" value="Transcribed_RNA"/>
</dbReference>
<name>A0A2P2MPH9_RHIMU</name>
<evidence type="ECO:0000313" key="2">
    <source>
        <dbReference type="EMBL" id="MBX32141.1"/>
    </source>
</evidence>
<accession>A0A2P2MPH9</accession>
<dbReference type="InterPro" id="IPR004158">
    <property type="entry name" value="DUF247_pln"/>
</dbReference>
<proteinExistence type="predicted"/>
<dbReference type="PANTHER" id="PTHR31170">
    <property type="entry name" value="BNAC04G53230D PROTEIN"/>
    <property type="match status" value="1"/>
</dbReference>
<feature type="transmembrane region" description="Helical" evidence="1">
    <location>
        <begin position="422"/>
        <end position="446"/>
    </location>
</feature>
<dbReference type="EMBL" id="GGEC01051657">
    <property type="protein sequence ID" value="MBX32141.1"/>
    <property type="molecule type" value="Transcribed_RNA"/>
</dbReference>
<keyword evidence="1" id="KW-0472">Membrane</keyword>
<protein>
    <submittedName>
        <fullName evidence="2">Uncharacterized protein</fullName>
    </submittedName>
</protein>
<evidence type="ECO:0000256" key="1">
    <source>
        <dbReference type="SAM" id="Phobius"/>
    </source>
</evidence>
<dbReference type="Pfam" id="PF03140">
    <property type="entry name" value="DUF247"/>
    <property type="match status" value="1"/>
</dbReference>
<keyword evidence="1" id="KW-1133">Transmembrane helix</keyword>
<organism evidence="2">
    <name type="scientific">Rhizophora mucronata</name>
    <name type="common">Asiatic mangrove</name>
    <dbReference type="NCBI Taxonomy" id="61149"/>
    <lineage>
        <taxon>Eukaryota</taxon>
        <taxon>Viridiplantae</taxon>
        <taxon>Streptophyta</taxon>
        <taxon>Embryophyta</taxon>
        <taxon>Tracheophyta</taxon>
        <taxon>Spermatophyta</taxon>
        <taxon>Magnoliopsida</taxon>
        <taxon>eudicotyledons</taxon>
        <taxon>Gunneridae</taxon>
        <taxon>Pentapetalae</taxon>
        <taxon>rosids</taxon>
        <taxon>fabids</taxon>
        <taxon>Malpighiales</taxon>
        <taxon>Rhizophoraceae</taxon>
        <taxon>Rhizophora</taxon>
    </lineage>
</organism>
<keyword evidence="1" id="KW-0812">Transmembrane</keyword>